<keyword evidence="3" id="KW-1185">Reference proteome</keyword>
<dbReference type="EMBL" id="MU004493">
    <property type="protein sequence ID" value="KAF2649428.1"/>
    <property type="molecule type" value="Genomic_DNA"/>
</dbReference>
<sequence>MRFQSVSVPFCYGLSLLPNVLANIVAHKIVLDNDPWGSPFKVAFSIADDLAIKFDISTETSDPSTLNSFPGSDGLNAVSREHQVGVTFHNSQNITEFVLGGWDINAQLELDQGLEATIRLATYWGYDSAPEVVEQQVVIDSTGPIFSHVVGHMNSTQGWPTRSGYCTGLDPGKRTFQPEQLNIHLTYSIGLAPYANVTAQTKGSIGARSAKAISLSSKLIAKDGCSRRYPICTADRTGGGRAIWRVDLQKFEIAEAMRSTRRTKHRWLSLRDVIFRKELGETYLVQNFCMFDSLLGLRISDNEIILNFQLNAINGSLVSFTFVLITDRISLGPRPQHALYEVPHRADSLLYHDILLSLCQTSVSPKELLLPIYSVHESMTNPSSLPSF</sequence>
<evidence type="ECO:0000313" key="2">
    <source>
        <dbReference type="EMBL" id="KAF2649428.1"/>
    </source>
</evidence>
<accession>A0A6A6SSP4</accession>
<feature type="chain" id="PRO_5025374548" evidence="1">
    <location>
        <begin position="23"/>
        <end position="388"/>
    </location>
</feature>
<name>A0A6A6SSP4_9PLEO</name>
<dbReference type="Proteomes" id="UP000799324">
    <property type="component" value="Unassembled WGS sequence"/>
</dbReference>
<proteinExistence type="predicted"/>
<evidence type="ECO:0000256" key="1">
    <source>
        <dbReference type="SAM" id="SignalP"/>
    </source>
</evidence>
<keyword evidence="1" id="KW-0732">Signal</keyword>
<protein>
    <submittedName>
        <fullName evidence="2">Uncharacterized protein</fullName>
    </submittedName>
</protein>
<evidence type="ECO:0000313" key="3">
    <source>
        <dbReference type="Proteomes" id="UP000799324"/>
    </source>
</evidence>
<feature type="signal peptide" evidence="1">
    <location>
        <begin position="1"/>
        <end position="22"/>
    </location>
</feature>
<reference evidence="2" key="1">
    <citation type="journal article" date="2020" name="Stud. Mycol.">
        <title>101 Dothideomycetes genomes: a test case for predicting lifestyles and emergence of pathogens.</title>
        <authorList>
            <person name="Haridas S."/>
            <person name="Albert R."/>
            <person name="Binder M."/>
            <person name="Bloem J."/>
            <person name="Labutti K."/>
            <person name="Salamov A."/>
            <person name="Andreopoulos B."/>
            <person name="Baker S."/>
            <person name="Barry K."/>
            <person name="Bills G."/>
            <person name="Bluhm B."/>
            <person name="Cannon C."/>
            <person name="Castanera R."/>
            <person name="Culley D."/>
            <person name="Daum C."/>
            <person name="Ezra D."/>
            <person name="Gonzalez J."/>
            <person name="Henrissat B."/>
            <person name="Kuo A."/>
            <person name="Liang C."/>
            <person name="Lipzen A."/>
            <person name="Lutzoni F."/>
            <person name="Magnuson J."/>
            <person name="Mondo S."/>
            <person name="Nolan M."/>
            <person name="Ohm R."/>
            <person name="Pangilinan J."/>
            <person name="Park H.-J."/>
            <person name="Ramirez L."/>
            <person name="Alfaro M."/>
            <person name="Sun H."/>
            <person name="Tritt A."/>
            <person name="Yoshinaga Y."/>
            <person name="Zwiers L.-H."/>
            <person name="Turgeon B."/>
            <person name="Goodwin S."/>
            <person name="Spatafora J."/>
            <person name="Crous P."/>
            <person name="Grigoriev I."/>
        </authorList>
    </citation>
    <scope>NUCLEOTIDE SEQUENCE</scope>
    <source>
        <strain evidence="2">CBS 122681</strain>
    </source>
</reference>
<gene>
    <name evidence="2" type="ORF">K491DRAFT_683874</name>
</gene>
<dbReference type="AlphaFoldDB" id="A0A6A6SSP4"/>
<dbReference type="OrthoDB" id="10655860at2759"/>
<organism evidence="2 3">
    <name type="scientific">Lophiostoma macrostomum CBS 122681</name>
    <dbReference type="NCBI Taxonomy" id="1314788"/>
    <lineage>
        <taxon>Eukaryota</taxon>
        <taxon>Fungi</taxon>
        <taxon>Dikarya</taxon>
        <taxon>Ascomycota</taxon>
        <taxon>Pezizomycotina</taxon>
        <taxon>Dothideomycetes</taxon>
        <taxon>Pleosporomycetidae</taxon>
        <taxon>Pleosporales</taxon>
        <taxon>Lophiostomataceae</taxon>
        <taxon>Lophiostoma</taxon>
    </lineage>
</organism>